<keyword evidence="3" id="KW-1003">Cell membrane</keyword>
<dbReference type="HOGENOM" id="CLU_054154_2_0_10"/>
<feature type="transmembrane region" description="Helical" evidence="7">
    <location>
        <begin position="12"/>
        <end position="30"/>
    </location>
</feature>
<gene>
    <name evidence="9" type="ORF">HMPREF9450_00600</name>
</gene>
<dbReference type="GeneID" id="92816387"/>
<feature type="transmembrane region" description="Helical" evidence="7">
    <location>
        <begin position="254"/>
        <end position="271"/>
    </location>
</feature>
<evidence type="ECO:0000256" key="3">
    <source>
        <dbReference type="ARBA" id="ARBA00022475"/>
    </source>
</evidence>
<comment type="caution">
    <text evidence="9">The sequence shown here is derived from an EMBL/GenBank/DDBJ whole genome shotgun (WGS) entry which is preliminary data.</text>
</comment>
<dbReference type="AlphaFoldDB" id="G5H6P0"/>
<evidence type="ECO:0000313" key="9">
    <source>
        <dbReference type="EMBL" id="EHB92887.1"/>
    </source>
</evidence>
<dbReference type="GO" id="GO:0005886">
    <property type="term" value="C:plasma membrane"/>
    <property type="evidence" value="ECO:0007669"/>
    <property type="project" value="UniProtKB-SubCell"/>
</dbReference>
<dbReference type="PANTHER" id="PTHR40074:SF2">
    <property type="entry name" value="O-ACETYLTRANSFERASE WECH"/>
    <property type="match status" value="1"/>
</dbReference>
<dbReference type="eggNOG" id="COG1835">
    <property type="taxonomic scope" value="Bacteria"/>
</dbReference>
<feature type="transmembrane region" description="Helical" evidence="7">
    <location>
        <begin position="88"/>
        <end position="106"/>
    </location>
</feature>
<dbReference type="OrthoDB" id="1072135at2"/>
<feature type="transmembrane region" description="Helical" evidence="7">
    <location>
        <begin position="42"/>
        <end position="72"/>
    </location>
</feature>
<name>G5H6P0_9BACT</name>
<dbReference type="EMBL" id="ADLD01000008">
    <property type="protein sequence ID" value="EHB92887.1"/>
    <property type="molecule type" value="Genomic_DNA"/>
</dbReference>
<feature type="transmembrane region" description="Helical" evidence="7">
    <location>
        <begin position="292"/>
        <end position="313"/>
    </location>
</feature>
<accession>G5H6P0</accession>
<evidence type="ECO:0000256" key="2">
    <source>
        <dbReference type="ARBA" id="ARBA00007400"/>
    </source>
</evidence>
<comment type="subcellular location">
    <subcellularLocation>
        <location evidence="1">Cell membrane</location>
        <topology evidence="1">Multi-pass membrane protein</topology>
    </subcellularLocation>
</comment>
<keyword evidence="5 7" id="KW-1133">Transmembrane helix</keyword>
<keyword evidence="6 7" id="KW-0472">Membrane</keyword>
<evidence type="ECO:0000256" key="4">
    <source>
        <dbReference type="ARBA" id="ARBA00022692"/>
    </source>
</evidence>
<organism evidence="9 10">
    <name type="scientific">Alistipes indistinctus YIT 12060</name>
    <dbReference type="NCBI Taxonomy" id="742725"/>
    <lineage>
        <taxon>Bacteria</taxon>
        <taxon>Pseudomonadati</taxon>
        <taxon>Bacteroidota</taxon>
        <taxon>Bacteroidia</taxon>
        <taxon>Bacteroidales</taxon>
        <taxon>Rikenellaceae</taxon>
        <taxon>Alistipes</taxon>
    </lineage>
</organism>
<feature type="domain" description="Acyltransferase 3" evidence="8">
    <location>
        <begin position="10"/>
        <end position="342"/>
    </location>
</feature>
<dbReference type="PATRIC" id="fig|742725.3.peg.651"/>
<dbReference type="RefSeq" id="WP_009133406.1">
    <property type="nucleotide sequence ID" value="NZ_CP102250.1"/>
</dbReference>
<evidence type="ECO:0000256" key="1">
    <source>
        <dbReference type="ARBA" id="ARBA00004651"/>
    </source>
</evidence>
<feature type="transmembrane region" description="Helical" evidence="7">
    <location>
        <begin position="224"/>
        <end position="242"/>
    </location>
</feature>
<evidence type="ECO:0000256" key="5">
    <source>
        <dbReference type="ARBA" id="ARBA00022989"/>
    </source>
</evidence>
<dbReference type="PANTHER" id="PTHR40074">
    <property type="entry name" value="O-ACETYLTRANSFERASE WECH"/>
    <property type="match status" value="1"/>
</dbReference>
<feature type="transmembrane region" description="Helical" evidence="7">
    <location>
        <begin position="325"/>
        <end position="346"/>
    </location>
</feature>
<proteinExistence type="inferred from homology"/>
<reference evidence="9 10" key="1">
    <citation type="submission" date="2011-08" db="EMBL/GenBank/DDBJ databases">
        <title>The Genome Sequence of Alistipes indistinctus YIT 12060.</title>
        <authorList>
            <consortium name="The Broad Institute Genome Sequencing Platform"/>
            <person name="Earl A."/>
            <person name="Ward D."/>
            <person name="Feldgarden M."/>
            <person name="Gevers D."/>
            <person name="Morotomi M."/>
            <person name="Young S.K."/>
            <person name="Zeng Q."/>
            <person name="Gargeya S."/>
            <person name="Fitzgerald M."/>
            <person name="Haas B."/>
            <person name="Abouelleil A."/>
            <person name="Alvarado L."/>
            <person name="Arachchi H.M."/>
            <person name="Berlin A."/>
            <person name="Brown A."/>
            <person name="Chapman S.B."/>
            <person name="Chen Z."/>
            <person name="Dunbar C."/>
            <person name="Freedman E."/>
            <person name="Gearin G."/>
            <person name="Gellesch M."/>
            <person name="Goldberg J."/>
            <person name="Griggs A."/>
            <person name="Gujja S."/>
            <person name="Heiman D."/>
            <person name="Howarth C."/>
            <person name="Larson L."/>
            <person name="Lui A."/>
            <person name="MacDonald P.J.P."/>
            <person name="Montmayeur A."/>
            <person name="Murphy C."/>
            <person name="Neiman D."/>
            <person name="Pearson M."/>
            <person name="Priest M."/>
            <person name="Roberts A."/>
            <person name="Saif S."/>
            <person name="Shea T."/>
            <person name="Shenoy N."/>
            <person name="Sisk P."/>
            <person name="Stolte C."/>
            <person name="Sykes S."/>
            <person name="Wortman J."/>
            <person name="Nusbaum C."/>
            <person name="Birren B."/>
        </authorList>
    </citation>
    <scope>NUCLEOTIDE SEQUENCE [LARGE SCALE GENOMIC DNA]</scope>
    <source>
        <strain evidence="9 10">YIT 12060</strain>
    </source>
</reference>
<evidence type="ECO:0000256" key="6">
    <source>
        <dbReference type="ARBA" id="ARBA00023136"/>
    </source>
</evidence>
<feature type="transmembrane region" description="Helical" evidence="7">
    <location>
        <begin position="195"/>
        <end position="212"/>
    </location>
</feature>
<protein>
    <recommendedName>
        <fullName evidence="8">Acyltransferase 3 domain-containing protein</fullName>
    </recommendedName>
</protein>
<dbReference type="GO" id="GO:0009246">
    <property type="term" value="P:enterobacterial common antigen biosynthetic process"/>
    <property type="evidence" value="ECO:0007669"/>
    <property type="project" value="TreeGrafter"/>
</dbReference>
<evidence type="ECO:0000259" key="8">
    <source>
        <dbReference type="Pfam" id="PF01757"/>
    </source>
</evidence>
<evidence type="ECO:0000313" key="10">
    <source>
        <dbReference type="Proteomes" id="UP000006008"/>
    </source>
</evidence>
<sequence length="360" mass="40689">MRVNGLQSRSIDVMRFAMILLVVVLHAYTSTRSDFSAGDFPVYRLVSFVCSLEIAQTAVPALFFISGFLFFLHPKPYKTKLRKTSKRLIVPYLLWNALILALYFGVEQIPALSKYFSGVNPPVSEYSFVNFLQAFWDSGEWRGGNGTPILHQFWYIRNLILLALLSPAIRLFVRGFGWWGAAALWGVWLATPGQAFLIESLAFFTAGACFSLRHTDFLSMFSRFATTTLLLYIALMTVHMIFRDNGLVPLDRVVFTLGIIVGTNLSVRFVTARERRETPHSIRARNYPGLRGMGFFLFALHDPMLTLLKRIAMKLSGTPSDFSLTVIYILIPLVVIAIAVGLYRLLNRHTPSLLKTLTGR</sequence>
<keyword evidence="4 7" id="KW-0812">Transmembrane</keyword>
<keyword evidence="10" id="KW-1185">Reference proteome</keyword>
<dbReference type="GO" id="GO:0016413">
    <property type="term" value="F:O-acetyltransferase activity"/>
    <property type="evidence" value="ECO:0007669"/>
    <property type="project" value="TreeGrafter"/>
</dbReference>
<evidence type="ECO:0000256" key="7">
    <source>
        <dbReference type="SAM" id="Phobius"/>
    </source>
</evidence>
<comment type="similarity">
    <text evidence="2">Belongs to the acyltransferase 3 family.</text>
</comment>
<dbReference type="InterPro" id="IPR002656">
    <property type="entry name" value="Acyl_transf_3_dom"/>
</dbReference>
<dbReference type="STRING" id="742725.HMPREF9450_00600"/>
<dbReference type="Pfam" id="PF01757">
    <property type="entry name" value="Acyl_transf_3"/>
    <property type="match status" value="1"/>
</dbReference>
<dbReference type="Proteomes" id="UP000006008">
    <property type="component" value="Unassembled WGS sequence"/>
</dbReference>